<dbReference type="GO" id="GO:0051011">
    <property type="term" value="F:microtubule minus-end binding"/>
    <property type="evidence" value="ECO:0007669"/>
    <property type="project" value="TreeGrafter"/>
</dbReference>
<dbReference type="GO" id="GO:0007098">
    <property type="term" value="P:centrosome cycle"/>
    <property type="evidence" value="ECO:0007669"/>
    <property type="project" value="Ensembl"/>
</dbReference>
<gene>
    <name evidence="1" type="primary">HAUS4</name>
</gene>
<dbReference type="InterPro" id="IPR029327">
    <property type="entry name" value="HAUS4"/>
</dbReference>
<dbReference type="GO" id="GO:0070652">
    <property type="term" value="C:HAUS complex"/>
    <property type="evidence" value="ECO:0007669"/>
    <property type="project" value="Ensembl"/>
</dbReference>
<reference evidence="1" key="2">
    <citation type="submission" date="2025-09" db="UniProtKB">
        <authorList>
            <consortium name="Ensembl"/>
        </authorList>
    </citation>
    <scope>IDENTIFICATION</scope>
</reference>
<dbReference type="GO" id="GO:0051225">
    <property type="term" value="P:spindle assembly"/>
    <property type="evidence" value="ECO:0007669"/>
    <property type="project" value="Ensembl"/>
</dbReference>
<protein>
    <submittedName>
        <fullName evidence="1">HAUS augmin like complex subunit 4</fullName>
    </submittedName>
</protein>
<dbReference type="PANTHER" id="PTHR16219:SF1">
    <property type="entry name" value="HAUS AUGMIN-LIKE COMPLEX SUBUNIT 4"/>
    <property type="match status" value="1"/>
</dbReference>
<accession>A0A8C5RNY0</accession>
<dbReference type="PANTHER" id="PTHR16219">
    <property type="entry name" value="AUGMIN SUBUNIT 4 FAMILY MEMBER"/>
    <property type="match status" value="1"/>
</dbReference>
<reference evidence="1" key="1">
    <citation type="submission" date="2025-08" db="UniProtKB">
        <authorList>
            <consortium name="Ensembl"/>
        </authorList>
    </citation>
    <scope>IDENTIFICATION</scope>
</reference>
<proteinExistence type="predicted"/>
<organism evidence="1 2">
    <name type="scientific">Laticauda laticaudata</name>
    <name type="common">Blue-ringed sea krait</name>
    <name type="synonym">Blue-lipped sea krait</name>
    <dbReference type="NCBI Taxonomy" id="8630"/>
    <lineage>
        <taxon>Eukaryota</taxon>
        <taxon>Metazoa</taxon>
        <taxon>Chordata</taxon>
        <taxon>Craniata</taxon>
        <taxon>Vertebrata</taxon>
        <taxon>Euteleostomi</taxon>
        <taxon>Lepidosauria</taxon>
        <taxon>Squamata</taxon>
        <taxon>Bifurcata</taxon>
        <taxon>Unidentata</taxon>
        <taxon>Episquamata</taxon>
        <taxon>Toxicofera</taxon>
        <taxon>Serpentes</taxon>
        <taxon>Colubroidea</taxon>
        <taxon>Elapidae</taxon>
        <taxon>Laticaudinae</taxon>
        <taxon>Laticauda</taxon>
    </lineage>
</organism>
<dbReference type="AlphaFoldDB" id="A0A8C5RNY0"/>
<sequence length="358" mass="40724">MVGISFLSPPPPPVFLSADCTSQLPFCSLTGNYLSANPGLDNFLMHLKMHIDSSGMSIALAQPLEEIGRFWLGEVYLSLSFFPLKSSFPALKFSETLEQKLLVTEFKWMRRMLTRCLSKQNVCLSVLGLEIQHLTKFLPPHQVRANPIPCEERGLSWMNVYDNLKSVSRLPLFLSLCIVVLRSIQVLQRCLGLLKQLAHKFRLGTQSDLDQVLIQYMEIKANALLLKIRGEEMKILSETYTPEIVNVHQMIREELQDSLNKEEINLATFRSVLSKYEILGPEFEKLVEEYTKLHEIIQNRRKSWLARLVCGQLKGCIINASHRKIETSGFLSSSCPLTSPQHKDIILKLLSSDPAPQI</sequence>
<dbReference type="GeneTree" id="ENSGT00390000014634"/>
<evidence type="ECO:0000313" key="1">
    <source>
        <dbReference type="Ensembl" id="ENSLLTP00000006054.1"/>
    </source>
</evidence>
<dbReference type="Ensembl" id="ENSLLTT00000006293.1">
    <property type="protein sequence ID" value="ENSLLTP00000006054.1"/>
    <property type="gene ID" value="ENSLLTG00000004616.1"/>
</dbReference>
<evidence type="ECO:0000313" key="2">
    <source>
        <dbReference type="Proteomes" id="UP000694406"/>
    </source>
</evidence>
<dbReference type="Pfam" id="PF14735">
    <property type="entry name" value="HAUS4"/>
    <property type="match status" value="1"/>
</dbReference>
<dbReference type="GO" id="GO:1990498">
    <property type="term" value="C:mitotic spindle microtubule"/>
    <property type="evidence" value="ECO:0007669"/>
    <property type="project" value="Ensembl"/>
</dbReference>
<name>A0A8C5RNY0_LATLA</name>
<dbReference type="GO" id="GO:0005813">
    <property type="term" value="C:centrosome"/>
    <property type="evidence" value="ECO:0007669"/>
    <property type="project" value="Ensembl"/>
</dbReference>
<keyword evidence="2" id="KW-1185">Reference proteome</keyword>
<dbReference type="Proteomes" id="UP000694406">
    <property type="component" value="Unplaced"/>
</dbReference>